<keyword evidence="10 16" id="KW-0133">Cell shape</keyword>
<evidence type="ECO:0000256" key="15">
    <source>
        <dbReference type="ARBA" id="ARBA00048914"/>
    </source>
</evidence>
<dbReference type="Proteomes" id="UP000261212">
    <property type="component" value="Unassembled WGS sequence"/>
</dbReference>
<comment type="function">
    <text evidence="2 16">Cell wall formation.</text>
</comment>
<evidence type="ECO:0000256" key="10">
    <source>
        <dbReference type="ARBA" id="ARBA00022960"/>
    </source>
</evidence>
<dbReference type="UniPathway" id="UPA00219"/>
<keyword evidence="14 16" id="KW-0961">Cell wall biogenesis/degradation</keyword>
<evidence type="ECO:0000256" key="5">
    <source>
        <dbReference type="ARBA" id="ARBA00022490"/>
    </source>
</evidence>
<dbReference type="RefSeq" id="WP_117531167.1">
    <property type="nucleotide sequence ID" value="NZ_QUSM01000002.1"/>
</dbReference>
<keyword evidence="5 16" id="KW-0963">Cytoplasm</keyword>
<comment type="pathway">
    <text evidence="4 16">Cell wall biogenesis; peptidoglycan biosynthesis.</text>
</comment>
<dbReference type="InterPro" id="IPR003170">
    <property type="entry name" value="MurB"/>
</dbReference>
<evidence type="ECO:0000256" key="11">
    <source>
        <dbReference type="ARBA" id="ARBA00022984"/>
    </source>
</evidence>
<feature type="active site" evidence="16">
    <location>
        <position position="292"/>
    </location>
</feature>
<dbReference type="NCBIfam" id="NF010480">
    <property type="entry name" value="PRK13905.1"/>
    <property type="match status" value="1"/>
</dbReference>
<dbReference type="Gene3D" id="3.30.43.10">
    <property type="entry name" value="Uridine Diphospho-n-acetylenolpyruvylglucosamine Reductase, domain 2"/>
    <property type="match status" value="1"/>
</dbReference>
<dbReference type="GO" id="GO:0009252">
    <property type="term" value="P:peptidoglycan biosynthetic process"/>
    <property type="evidence" value="ECO:0007669"/>
    <property type="project" value="UniProtKB-UniRule"/>
</dbReference>
<evidence type="ECO:0000256" key="14">
    <source>
        <dbReference type="ARBA" id="ARBA00023316"/>
    </source>
</evidence>
<dbReference type="EMBL" id="QUSM01000002">
    <property type="protein sequence ID" value="RGD75047.1"/>
    <property type="molecule type" value="Genomic_DNA"/>
</dbReference>
<dbReference type="Pfam" id="PF02873">
    <property type="entry name" value="MurB_C"/>
    <property type="match status" value="1"/>
</dbReference>
<evidence type="ECO:0000313" key="18">
    <source>
        <dbReference type="EMBL" id="RGD75047.1"/>
    </source>
</evidence>
<evidence type="ECO:0000256" key="4">
    <source>
        <dbReference type="ARBA" id="ARBA00004752"/>
    </source>
</evidence>
<evidence type="ECO:0000256" key="9">
    <source>
        <dbReference type="ARBA" id="ARBA00022857"/>
    </source>
</evidence>
<evidence type="ECO:0000256" key="2">
    <source>
        <dbReference type="ARBA" id="ARBA00003921"/>
    </source>
</evidence>
<dbReference type="GO" id="GO:0071555">
    <property type="term" value="P:cell wall organization"/>
    <property type="evidence" value="ECO:0007669"/>
    <property type="project" value="UniProtKB-KW"/>
</dbReference>
<feature type="active site" description="Proton donor" evidence="16">
    <location>
        <position position="222"/>
    </location>
</feature>
<dbReference type="GO" id="GO:0051301">
    <property type="term" value="P:cell division"/>
    <property type="evidence" value="ECO:0007669"/>
    <property type="project" value="UniProtKB-KW"/>
</dbReference>
<dbReference type="GO" id="GO:0005829">
    <property type="term" value="C:cytosol"/>
    <property type="evidence" value="ECO:0007669"/>
    <property type="project" value="TreeGrafter"/>
</dbReference>
<dbReference type="Gene3D" id="3.90.78.10">
    <property type="entry name" value="UDP-N-acetylenolpyruvoylglucosamine reductase, C-terminal domain"/>
    <property type="match status" value="1"/>
</dbReference>
<dbReference type="AlphaFoldDB" id="A0A3E3E0G6"/>
<dbReference type="PANTHER" id="PTHR21071:SF4">
    <property type="entry name" value="UDP-N-ACETYLENOLPYRUVOYLGLUCOSAMINE REDUCTASE"/>
    <property type="match status" value="1"/>
</dbReference>
<keyword evidence="7 16" id="KW-0285">Flavoprotein</keyword>
<keyword evidence="8 16" id="KW-0274">FAD</keyword>
<gene>
    <name evidence="16" type="primary">murB</name>
    <name evidence="18" type="ORF">DW687_01620</name>
</gene>
<dbReference type="InterPro" id="IPR036635">
    <property type="entry name" value="MurB_C_sf"/>
</dbReference>
<evidence type="ECO:0000256" key="7">
    <source>
        <dbReference type="ARBA" id="ARBA00022630"/>
    </source>
</evidence>
<evidence type="ECO:0000256" key="6">
    <source>
        <dbReference type="ARBA" id="ARBA00022618"/>
    </source>
</evidence>
<evidence type="ECO:0000256" key="12">
    <source>
        <dbReference type="ARBA" id="ARBA00023002"/>
    </source>
</evidence>
<protein>
    <recommendedName>
        <fullName evidence="16">UDP-N-acetylenolpyruvoylglucosamine reductase</fullName>
        <ecNumber evidence="16">1.3.1.98</ecNumber>
    </recommendedName>
    <alternativeName>
        <fullName evidence="16">UDP-N-acetylmuramate dehydrogenase</fullName>
    </alternativeName>
</protein>
<proteinExistence type="inferred from homology"/>
<dbReference type="PANTHER" id="PTHR21071">
    <property type="entry name" value="UDP-N-ACETYLENOLPYRUVOYLGLUCOSAMINE REDUCTASE"/>
    <property type="match status" value="1"/>
</dbReference>
<feature type="active site" evidence="16">
    <location>
        <position position="173"/>
    </location>
</feature>
<evidence type="ECO:0000256" key="16">
    <source>
        <dbReference type="HAMAP-Rule" id="MF_00037"/>
    </source>
</evidence>
<dbReference type="GO" id="GO:0008360">
    <property type="term" value="P:regulation of cell shape"/>
    <property type="evidence" value="ECO:0007669"/>
    <property type="project" value="UniProtKB-KW"/>
</dbReference>
<dbReference type="SUPFAM" id="SSF56194">
    <property type="entry name" value="Uridine diphospho-N-Acetylenolpyruvylglucosamine reductase, MurB, C-terminal domain"/>
    <property type="match status" value="1"/>
</dbReference>
<organism evidence="18 19">
    <name type="scientific">Anaerofustis stercorihominis</name>
    <dbReference type="NCBI Taxonomy" id="214853"/>
    <lineage>
        <taxon>Bacteria</taxon>
        <taxon>Bacillati</taxon>
        <taxon>Bacillota</taxon>
        <taxon>Clostridia</taxon>
        <taxon>Eubacteriales</taxon>
        <taxon>Eubacteriaceae</taxon>
        <taxon>Anaerofustis</taxon>
    </lineage>
</organism>
<dbReference type="EC" id="1.3.1.98" evidence="16"/>
<keyword evidence="12 16" id="KW-0560">Oxidoreductase</keyword>
<dbReference type="GO" id="GO:0008762">
    <property type="term" value="F:UDP-N-acetylmuramate dehydrogenase activity"/>
    <property type="evidence" value="ECO:0007669"/>
    <property type="project" value="UniProtKB-UniRule"/>
</dbReference>
<dbReference type="SUPFAM" id="SSF56176">
    <property type="entry name" value="FAD-binding/transporter-associated domain-like"/>
    <property type="match status" value="1"/>
</dbReference>
<evidence type="ECO:0000256" key="3">
    <source>
        <dbReference type="ARBA" id="ARBA00004496"/>
    </source>
</evidence>
<evidence type="ECO:0000256" key="13">
    <source>
        <dbReference type="ARBA" id="ARBA00023306"/>
    </source>
</evidence>
<comment type="cofactor">
    <cofactor evidence="1 16">
        <name>FAD</name>
        <dbReference type="ChEBI" id="CHEBI:57692"/>
    </cofactor>
</comment>
<comment type="similarity">
    <text evidence="16">Belongs to the MurB family.</text>
</comment>
<keyword evidence="6 16" id="KW-0132">Cell division</keyword>
<evidence type="ECO:0000259" key="17">
    <source>
        <dbReference type="PROSITE" id="PS51387"/>
    </source>
</evidence>
<comment type="caution">
    <text evidence="18">The sequence shown here is derived from an EMBL/GenBank/DDBJ whole genome shotgun (WGS) entry which is preliminary data.</text>
</comment>
<evidence type="ECO:0000256" key="8">
    <source>
        <dbReference type="ARBA" id="ARBA00022827"/>
    </source>
</evidence>
<name>A0A3E3E0G6_9FIRM</name>
<keyword evidence="13 16" id="KW-0131">Cell cycle</keyword>
<keyword evidence="11 16" id="KW-0573">Peptidoglycan synthesis</keyword>
<dbReference type="HAMAP" id="MF_00037">
    <property type="entry name" value="MurB"/>
    <property type="match status" value="1"/>
</dbReference>
<dbReference type="InterPro" id="IPR016169">
    <property type="entry name" value="FAD-bd_PCMH_sub2"/>
</dbReference>
<evidence type="ECO:0000256" key="1">
    <source>
        <dbReference type="ARBA" id="ARBA00001974"/>
    </source>
</evidence>
<dbReference type="Gene3D" id="3.30.465.10">
    <property type="match status" value="1"/>
</dbReference>
<accession>A0A3E3E0G6</accession>
<dbReference type="InterPro" id="IPR006094">
    <property type="entry name" value="Oxid_FAD_bind_N"/>
</dbReference>
<dbReference type="NCBIfam" id="TIGR00179">
    <property type="entry name" value="murB"/>
    <property type="match status" value="1"/>
</dbReference>
<dbReference type="InterPro" id="IPR016166">
    <property type="entry name" value="FAD-bd_PCMH"/>
</dbReference>
<dbReference type="GO" id="GO:0071949">
    <property type="term" value="F:FAD binding"/>
    <property type="evidence" value="ECO:0007669"/>
    <property type="project" value="InterPro"/>
</dbReference>
<dbReference type="InterPro" id="IPR016167">
    <property type="entry name" value="FAD-bd_PCMH_sub1"/>
</dbReference>
<reference evidence="18 19" key="1">
    <citation type="submission" date="2018-08" db="EMBL/GenBank/DDBJ databases">
        <title>A genome reference for cultivated species of the human gut microbiota.</title>
        <authorList>
            <person name="Zou Y."/>
            <person name="Xue W."/>
            <person name="Luo G."/>
        </authorList>
    </citation>
    <scope>NUCLEOTIDE SEQUENCE [LARGE SCALE GENOMIC DNA]</scope>
    <source>
        <strain evidence="18 19">AM25-6</strain>
    </source>
</reference>
<sequence>MDIKKIEKIIGSENVLLDEPMKKHSNFRSGGNAKFYLTPKTVDEFVEVVKYLKENDEKFIVLGRGTNILVKDGGLKETVVSTFKMTGYEINGEVITANAGTPLALIANKALASSLAGFEFAGGIPGSLGGGVFMNAGAHGGEMKDVLIDVTVFDTNDDKVKVLNPEDLDLKYRHSNIEEKGYIVLSANIQLHKGNKEEIKANMDEFKEYRTRTQPSDPSAGSTFKRPEGYISAKLIDEAGLKGYHIGDAGVSEKHAGFVINKSNASTKEILDVIDYVKKEVYNKYKVKLEEEVRIIGEDN</sequence>
<dbReference type="InterPro" id="IPR036318">
    <property type="entry name" value="FAD-bd_PCMH-like_sf"/>
</dbReference>
<dbReference type="Pfam" id="PF01565">
    <property type="entry name" value="FAD_binding_4"/>
    <property type="match status" value="1"/>
</dbReference>
<feature type="domain" description="FAD-binding PCMH-type" evidence="17">
    <location>
        <begin position="28"/>
        <end position="194"/>
    </location>
</feature>
<evidence type="ECO:0000313" key="19">
    <source>
        <dbReference type="Proteomes" id="UP000261212"/>
    </source>
</evidence>
<dbReference type="PROSITE" id="PS51387">
    <property type="entry name" value="FAD_PCMH"/>
    <property type="match status" value="1"/>
</dbReference>
<keyword evidence="9 16" id="KW-0521">NADP</keyword>
<dbReference type="InterPro" id="IPR011601">
    <property type="entry name" value="MurB_C"/>
</dbReference>
<comment type="subcellular location">
    <subcellularLocation>
        <location evidence="3 16">Cytoplasm</location>
    </subcellularLocation>
</comment>
<comment type="catalytic activity">
    <reaction evidence="15 16">
        <text>UDP-N-acetyl-alpha-D-muramate + NADP(+) = UDP-N-acetyl-3-O-(1-carboxyvinyl)-alpha-D-glucosamine + NADPH + H(+)</text>
        <dbReference type="Rhea" id="RHEA:12248"/>
        <dbReference type="ChEBI" id="CHEBI:15378"/>
        <dbReference type="ChEBI" id="CHEBI:57783"/>
        <dbReference type="ChEBI" id="CHEBI:58349"/>
        <dbReference type="ChEBI" id="CHEBI:68483"/>
        <dbReference type="ChEBI" id="CHEBI:70757"/>
        <dbReference type="EC" id="1.3.1.98"/>
    </reaction>
</comment>